<evidence type="ECO:0000256" key="1">
    <source>
        <dbReference type="SAM" id="MobiDB-lite"/>
    </source>
</evidence>
<dbReference type="Proteomes" id="UP001456524">
    <property type="component" value="Unassembled WGS sequence"/>
</dbReference>
<evidence type="ECO:0000313" key="2">
    <source>
        <dbReference type="EMBL" id="KAK8177045.1"/>
    </source>
</evidence>
<name>A0ABR1Y6F8_9PEZI</name>
<gene>
    <name evidence="2" type="ORF">IWX90DRAFT_6478</name>
</gene>
<organism evidence="2 3">
    <name type="scientific">Phyllosticta citrichinensis</name>
    <dbReference type="NCBI Taxonomy" id="1130410"/>
    <lineage>
        <taxon>Eukaryota</taxon>
        <taxon>Fungi</taxon>
        <taxon>Dikarya</taxon>
        <taxon>Ascomycota</taxon>
        <taxon>Pezizomycotina</taxon>
        <taxon>Dothideomycetes</taxon>
        <taxon>Dothideomycetes incertae sedis</taxon>
        <taxon>Botryosphaeriales</taxon>
        <taxon>Phyllostictaceae</taxon>
        <taxon>Phyllosticta</taxon>
    </lineage>
</organism>
<keyword evidence="3" id="KW-1185">Reference proteome</keyword>
<reference evidence="2 3" key="1">
    <citation type="journal article" date="2022" name="G3 (Bethesda)">
        <title>Enemy or ally: a genomic approach to elucidate the lifestyle of Phyllosticta citrichinaensis.</title>
        <authorList>
            <person name="Buijs V.A."/>
            <person name="Groenewald J.Z."/>
            <person name="Haridas S."/>
            <person name="LaButti K.M."/>
            <person name="Lipzen A."/>
            <person name="Martin F.M."/>
            <person name="Barry K."/>
            <person name="Grigoriev I.V."/>
            <person name="Crous P.W."/>
            <person name="Seidl M.F."/>
        </authorList>
    </citation>
    <scope>NUCLEOTIDE SEQUENCE [LARGE SCALE GENOMIC DNA]</scope>
    <source>
        <strain evidence="2 3">CBS 129764</strain>
    </source>
</reference>
<proteinExistence type="predicted"/>
<feature type="region of interest" description="Disordered" evidence="1">
    <location>
        <begin position="147"/>
        <end position="212"/>
    </location>
</feature>
<accession>A0ABR1Y6F8</accession>
<comment type="caution">
    <text evidence="2">The sequence shown here is derived from an EMBL/GenBank/DDBJ whole genome shotgun (WGS) entry which is preliminary data.</text>
</comment>
<protein>
    <submittedName>
        <fullName evidence="2">Uncharacterized protein</fullName>
    </submittedName>
</protein>
<evidence type="ECO:0000313" key="3">
    <source>
        <dbReference type="Proteomes" id="UP001456524"/>
    </source>
</evidence>
<sequence>MLMTYLLTSYSFCFTAPCLERDHALVPSASQSHALSFLHYPPPRYLSRDQRPQDTRSHRALPIRLGSKKGKRKSKLHRIQRLRATEERARCYFHPISRIQLSTRLASLSFSLHPTSSVHLQSRVLSFHTSLSTLIIFLVHKPHRPARTPTTYTVERPNPHHTHPRKTQDTAPLPLSLAGLRAAAPQGPSQYRRFGTRRLYGTNEPARARPPA</sequence>
<dbReference type="EMBL" id="JBBWUH010000001">
    <property type="protein sequence ID" value="KAK8177045.1"/>
    <property type="molecule type" value="Genomic_DNA"/>
</dbReference>